<dbReference type="Proteomes" id="UP000281553">
    <property type="component" value="Unassembled WGS sequence"/>
</dbReference>
<gene>
    <name evidence="3" type="ORF">DILT_LOCUS11910</name>
</gene>
<dbReference type="InterPro" id="IPR035247">
    <property type="entry name" value="PRMT5_TIM"/>
</dbReference>
<dbReference type="Gene3D" id="3.20.20.150">
    <property type="entry name" value="Divalent-metal-dependent TIM barrel enzymes"/>
    <property type="match status" value="1"/>
</dbReference>
<keyword evidence="4" id="KW-1185">Reference proteome</keyword>
<evidence type="ECO:0000259" key="2">
    <source>
        <dbReference type="Pfam" id="PF17285"/>
    </source>
</evidence>
<dbReference type="PANTHER" id="PTHR10738:SF0">
    <property type="entry name" value="PROTEIN ARGININE N-METHYLTRANSFERASE 5"/>
    <property type="match status" value="1"/>
</dbReference>
<accession>A0A3P7P6T1</accession>
<keyword evidence="1" id="KW-0949">S-adenosyl-L-methionine</keyword>
<evidence type="ECO:0000256" key="1">
    <source>
        <dbReference type="ARBA" id="ARBA00022691"/>
    </source>
</evidence>
<feature type="domain" description="PRMT5 TIM barrel" evidence="2">
    <location>
        <begin position="27"/>
        <end position="135"/>
    </location>
</feature>
<dbReference type="OrthoDB" id="1368803at2759"/>
<organism evidence="3 4">
    <name type="scientific">Dibothriocephalus latus</name>
    <name type="common">Fish tapeworm</name>
    <name type="synonym">Diphyllobothrium latum</name>
    <dbReference type="NCBI Taxonomy" id="60516"/>
    <lineage>
        <taxon>Eukaryota</taxon>
        <taxon>Metazoa</taxon>
        <taxon>Spiralia</taxon>
        <taxon>Lophotrochozoa</taxon>
        <taxon>Platyhelminthes</taxon>
        <taxon>Cestoda</taxon>
        <taxon>Eucestoda</taxon>
        <taxon>Diphyllobothriidea</taxon>
        <taxon>Diphyllobothriidae</taxon>
        <taxon>Dibothriocephalus</taxon>
    </lineage>
</organism>
<dbReference type="EMBL" id="UYRU01064577">
    <property type="protein sequence ID" value="VDN16079.1"/>
    <property type="molecule type" value="Genomic_DNA"/>
</dbReference>
<sequence length="171" mass="18836">MHSSLVGLRIGQTDDLKTAYTDAVSMGYAFVGADLFQNSDEPKLTDEKIAAILPALRSDQVNTETGDSIAGNFVGYVSSWIDCDASDAALRTASEKCLLKELNWAAHLAMRVVCISLRRLANPNLARILTSFTITEYASVRVCSDFFAAEQSLDLAFSSHEFNGGLFRWRW</sequence>
<dbReference type="InterPro" id="IPR025799">
    <property type="entry name" value="Arg_MeTrfase"/>
</dbReference>
<proteinExistence type="predicted"/>
<name>A0A3P7P6T1_DIBLA</name>
<protein>
    <recommendedName>
        <fullName evidence="2">PRMT5 TIM barrel domain-containing protein</fullName>
    </recommendedName>
</protein>
<dbReference type="GO" id="GO:0016274">
    <property type="term" value="F:protein-arginine N-methyltransferase activity"/>
    <property type="evidence" value="ECO:0007669"/>
    <property type="project" value="InterPro"/>
</dbReference>
<dbReference type="PANTHER" id="PTHR10738">
    <property type="entry name" value="PROTEIN ARGININE N-METHYLTRANSFERASE 5"/>
    <property type="match status" value="1"/>
</dbReference>
<reference evidence="3 4" key="1">
    <citation type="submission" date="2018-11" db="EMBL/GenBank/DDBJ databases">
        <authorList>
            <consortium name="Pathogen Informatics"/>
        </authorList>
    </citation>
    <scope>NUCLEOTIDE SEQUENCE [LARGE SCALE GENOMIC DNA]</scope>
</reference>
<dbReference type="GO" id="GO:0005829">
    <property type="term" value="C:cytosol"/>
    <property type="evidence" value="ECO:0007669"/>
    <property type="project" value="TreeGrafter"/>
</dbReference>
<evidence type="ECO:0000313" key="4">
    <source>
        <dbReference type="Proteomes" id="UP000281553"/>
    </source>
</evidence>
<evidence type="ECO:0000313" key="3">
    <source>
        <dbReference type="EMBL" id="VDN16079.1"/>
    </source>
</evidence>
<dbReference type="GO" id="GO:0006355">
    <property type="term" value="P:regulation of DNA-templated transcription"/>
    <property type="evidence" value="ECO:0007669"/>
    <property type="project" value="TreeGrafter"/>
</dbReference>
<dbReference type="GO" id="GO:0005634">
    <property type="term" value="C:nucleus"/>
    <property type="evidence" value="ECO:0007669"/>
    <property type="project" value="TreeGrafter"/>
</dbReference>
<dbReference type="Pfam" id="PF17285">
    <property type="entry name" value="PRMT5_TIM"/>
    <property type="match status" value="1"/>
</dbReference>
<dbReference type="AlphaFoldDB" id="A0A3P7P6T1"/>